<evidence type="ECO:0000256" key="1">
    <source>
        <dbReference type="ARBA" id="ARBA00000582"/>
    </source>
</evidence>
<keyword evidence="2 10" id="KW-0963">Cytoplasm</keyword>
<comment type="caution">
    <text evidence="12">The sequence shown here is derived from an EMBL/GenBank/DDBJ whole genome shotgun (WGS) entry which is preliminary data.</text>
</comment>
<sequence>MTDKLQKPNILITGTPGTGKSTTSEMVAELLGYNLINVGEIIKSEKLHDGHDAEFDTYWLNEDKVLDHLEPLLANGANIVDYHSCDFFPERWFQLVVVLHTQTEKLYDRLVARNYNEKKISENMQCEIMMVVADEARASYKEEIVVELDSNTVDDMENNVNFVSNWINTNYPQLE</sequence>
<dbReference type="GO" id="GO:0005524">
    <property type="term" value="F:ATP binding"/>
    <property type="evidence" value="ECO:0007669"/>
    <property type="project" value="UniProtKB-KW"/>
</dbReference>
<dbReference type="GO" id="GO:0006364">
    <property type="term" value="P:rRNA processing"/>
    <property type="evidence" value="ECO:0007669"/>
    <property type="project" value="UniProtKB-KW"/>
</dbReference>
<dbReference type="InterPro" id="IPR020618">
    <property type="entry name" value="Adenyl_kinase_AK6"/>
</dbReference>
<evidence type="ECO:0000256" key="5">
    <source>
        <dbReference type="ARBA" id="ARBA00022679"/>
    </source>
</evidence>
<organism evidence="12 13">
    <name type="scientific">Smittium angustum</name>
    <dbReference type="NCBI Taxonomy" id="133377"/>
    <lineage>
        <taxon>Eukaryota</taxon>
        <taxon>Fungi</taxon>
        <taxon>Fungi incertae sedis</taxon>
        <taxon>Zoopagomycota</taxon>
        <taxon>Kickxellomycotina</taxon>
        <taxon>Harpellomycetes</taxon>
        <taxon>Harpellales</taxon>
        <taxon>Legeriomycetaceae</taxon>
        <taxon>Smittium</taxon>
    </lineage>
</organism>
<dbReference type="GO" id="GO:0016887">
    <property type="term" value="F:ATP hydrolysis activity"/>
    <property type="evidence" value="ECO:0007669"/>
    <property type="project" value="UniProtKB-UniRule"/>
</dbReference>
<feature type="binding site" evidence="10">
    <location>
        <position position="19"/>
    </location>
    <ligand>
        <name>ATP</name>
        <dbReference type="ChEBI" id="CHEBI:30616"/>
    </ligand>
</feature>
<feature type="binding site" evidence="10">
    <location>
        <position position="22"/>
    </location>
    <ligand>
        <name>ATP</name>
        <dbReference type="ChEBI" id="CHEBI:30616"/>
    </ligand>
</feature>
<comment type="similarity">
    <text evidence="10">Belongs to the adenylate kinase family. AK6 subfamily.</text>
</comment>
<comment type="catalytic activity">
    <reaction evidence="10">
        <text>ATP + H2O = ADP + phosphate + H(+)</text>
        <dbReference type="Rhea" id="RHEA:13065"/>
        <dbReference type="ChEBI" id="CHEBI:15377"/>
        <dbReference type="ChEBI" id="CHEBI:15378"/>
        <dbReference type="ChEBI" id="CHEBI:30616"/>
        <dbReference type="ChEBI" id="CHEBI:43474"/>
        <dbReference type="ChEBI" id="CHEBI:456216"/>
    </reaction>
</comment>
<evidence type="ECO:0000256" key="3">
    <source>
        <dbReference type="ARBA" id="ARBA00022517"/>
    </source>
</evidence>
<dbReference type="Pfam" id="PF13238">
    <property type="entry name" value="AAA_18"/>
    <property type="match status" value="1"/>
</dbReference>
<keyword evidence="13" id="KW-1185">Reference proteome</keyword>
<accession>A0A2U1IUK1</accession>
<comment type="subcellular location">
    <subcellularLocation>
        <location evidence="10">Cytoplasm</location>
    </subcellularLocation>
    <subcellularLocation>
        <location evidence="10">Nucleus</location>
    </subcellularLocation>
</comment>
<dbReference type="FunFam" id="3.40.50.300:FF:000372">
    <property type="entry name" value="Adenylate kinase isoenzyme 6 homolog"/>
    <property type="match status" value="1"/>
</dbReference>
<dbReference type="PANTHER" id="PTHR12595">
    <property type="entry name" value="POS9-ACTIVATING FACTOR FAP7-RELATED"/>
    <property type="match status" value="1"/>
</dbReference>
<comment type="function">
    <text evidence="10">Broad-specificity nucleoside monophosphate (NMP) kinase that catalyzes the reversible transfer of the terminal phosphate group between nucleoside triphosphates and monophosphates. Has also ATPase activity. Involved in the late cytoplasmic maturation steps of the 40S ribosomal particles, specifically 18S rRNA maturation. While NMP activity is not required for ribosome maturation, ATPase activity is. Associates transiently with small ribosomal subunit protein uS11. ATP hydrolysis breaks the interaction with uS11. May temporarily remove uS11 from the ribosome to enable a conformational change of the ribosomal RNA that is needed for the final maturation step of the small ribosomal subunit. Its NMP activity may have a role in nuclear energy homeostasis.</text>
</comment>
<dbReference type="Gene3D" id="3.40.50.300">
    <property type="entry name" value="P-loop containing nucleotide triphosphate hydrolases"/>
    <property type="match status" value="1"/>
</dbReference>
<feature type="region of interest" description="Disordered" evidence="11">
    <location>
        <begin position="1"/>
        <end position="20"/>
    </location>
</feature>
<feature type="binding site" evidence="10">
    <location>
        <position position="21"/>
    </location>
    <ligand>
        <name>ATP</name>
        <dbReference type="ChEBI" id="CHEBI:30616"/>
    </ligand>
</feature>
<feature type="binding site" evidence="10">
    <location>
        <position position="17"/>
    </location>
    <ligand>
        <name>ATP</name>
        <dbReference type="ChEBI" id="CHEBI:30616"/>
    </ligand>
</feature>
<evidence type="ECO:0000256" key="2">
    <source>
        <dbReference type="ARBA" id="ARBA00022490"/>
    </source>
</evidence>
<dbReference type="GO" id="GO:0042274">
    <property type="term" value="P:ribosomal small subunit biogenesis"/>
    <property type="evidence" value="ECO:0007669"/>
    <property type="project" value="UniProtKB-UniRule"/>
</dbReference>
<dbReference type="GO" id="GO:0004017">
    <property type="term" value="F:AMP kinase activity"/>
    <property type="evidence" value="ECO:0007669"/>
    <property type="project" value="UniProtKB-UniRule"/>
</dbReference>
<dbReference type="EC" id="2.7.4.3" evidence="10"/>
<reference evidence="12 13" key="1">
    <citation type="journal article" date="2018" name="MBio">
        <title>Comparative Genomics Reveals the Core Gene Toolbox for the Fungus-Insect Symbiosis.</title>
        <authorList>
            <person name="Wang Y."/>
            <person name="Stata M."/>
            <person name="Wang W."/>
            <person name="Stajich J.E."/>
            <person name="White M.M."/>
            <person name="Moncalvo J.M."/>
        </authorList>
    </citation>
    <scope>NUCLEOTIDE SEQUENCE [LARGE SCALE GENOMIC DNA]</scope>
    <source>
        <strain evidence="12 13">AUS-126-30</strain>
    </source>
</reference>
<feature type="region of interest" description="NMPbind" evidence="10">
    <location>
        <begin position="37"/>
        <end position="60"/>
    </location>
</feature>
<comment type="caution">
    <text evidence="10">Lacks conserved residue(s) required for the propagation of feature annotation.</text>
</comment>
<dbReference type="EMBL" id="MBFU01001278">
    <property type="protein sequence ID" value="PVZ96483.1"/>
    <property type="molecule type" value="Genomic_DNA"/>
</dbReference>
<evidence type="ECO:0000256" key="4">
    <source>
        <dbReference type="ARBA" id="ARBA00022552"/>
    </source>
</evidence>
<evidence type="ECO:0000256" key="11">
    <source>
        <dbReference type="SAM" id="MobiDB-lite"/>
    </source>
</evidence>
<dbReference type="GO" id="GO:0005737">
    <property type="term" value="C:cytoplasm"/>
    <property type="evidence" value="ECO:0007669"/>
    <property type="project" value="UniProtKB-SubCell"/>
</dbReference>
<keyword evidence="4 10" id="KW-0698">rRNA processing</keyword>
<keyword evidence="8 10" id="KW-0067">ATP-binding</keyword>
<keyword evidence="5 10" id="KW-0808">Transferase</keyword>
<protein>
    <recommendedName>
        <fullName evidence="10">Adenylate kinase isoenzyme 6 homolog</fullName>
        <shortName evidence="10">AK6</shortName>
        <ecNumber evidence="10">2.7.4.3</ecNumber>
    </recommendedName>
    <alternativeName>
        <fullName evidence="10">Dual activity adenylate kinase/ATPase</fullName>
        <shortName evidence="10">AK/ATPase</shortName>
    </alternativeName>
</protein>
<dbReference type="SUPFAM" id="SSF52540">
    <property type="entry name" value="P-loop containing nucleoside triphosphate hydrolases"/>
    <property type="match status" value="1"/>
</dbReference>
<evidence type="ECO:0000256" key="6">
    <source>
        <dbReference type="ARBA" id="ARBA00022741"/>
    </source>
</evidence>
<evidence type="ECO:0000313" key="12">
    <source>
        <dbReference type="EMBL" id="PVZ96483.1"/>
    </source>
</evidence>
<evidence type="ECO:0000256" key="7">
    <source>
        <dbReference type="ARBA" id="ARBA00022777"/>
    </source>
</evidence>
<gene>
    <name evidence="12" type="ORF">BB558_007637</name>
</gene>
<proteinExistence type="inferred from homology"/>
<dbReference type="AlphaFoldDB" id="A0A2U1IUK1"/>
<dbReference type="HAMAP" id="MF_00039">
    <property type="entry name" value="Adenylate_kinase_AK6"/>
    <property type="match status" value="1"/>
</dbReference>
<dbReference type="Proteomes" id="UP000245591">
    <property type="component" value="Unassembled WGS sequence"/>
</dbReference>
<feature type="binding site" evidence="10">
    <location>
        <position position="20"/>
    </location>
    <ligand>
        <name>ATP</name>
        <dbReference type="ChEBI" id="CHEBI:30616"/>
    </ligand>
</feature>
<keyword evidence="9 10" id="KW-0539">Nucleus</keyword>
<evidence type="ECO:0000256" key="9">
    <source>
        <dbReference type="ARBA" id="ARBA00023242"/>
    </source>
</evidence>
<keyword evidence="3 10" id="KW-0690">Ribosome biogenesis</keyword>
<name>A0A2U1IUK1_SMIAN</name>
<evidence type="ECO:0000256" key="8">
    <source>
        <dbReference type="ARBA" id="ARBA00022840"/>
    </source>
</evidence>
<dbReference type="GO" id="GO:0005634">
    <property type="term" value="C:nucleus"/>
    <property type="evidence" value="ECO:0007669"/>
    <property type="project" value="UniProtKB-SubCell"/>
</dbReference>
<comment type="catalytic activity">
    <reaction evidence="1 10">
        <text>AMP + ATP = 2 ADP</text>
        <dbReference type="Rhea" id="RHEA:12973"/>
        <dbReference type="ChEBI" id="CHEBI:30616"/>
        <dbReference type="ChEBI" id="CHEBI:456215"/>
        <dbReference type="ChEBI" id="CHEBI:456216"/>
        <dbReference type="EC" id="2.7.4.3"/>
    </reaction>
</comment>
<dbReference type="PANTHER" id="PTHR12595:SF0">
    <property type="entry name" value="ADENYLATE KINASE ISOENZYME 6"/>
    <property type="match status" value="1"/>
</dbReference>
<evidence type="ECO:0000313" key="13">
    <source>
        <dbReference type="Proteomes" id="UP000245591"/>
    </source>
</evidence>
<keyword evidence="6 10" id="KW-0547">Nucleotide-binding</keyword>
<comment type="subunit">
    <text evidence="10">Interacts with small ribosomal subunit protein uS11. Not a structural component of 43S pre-ribosomes, but transiently interacts with them by binding to uS11.</text>
</comment>
<feature type="binding site" evidence="10">
    <location>
        <position position="113"/>
    </location>
    <ligand>
        <name>ATP</name>
        <dbReference type="ChEBI" id="CHEBI:30616"/>
    </ligand>
</feature>
<keyword evidence="7 10" id="KW-0418">Kinase</keyword>
<evidence type="ECO:0000256" key="10">
    <source>
        <dbReference type="HAMAP-Rule" id="MF_03173"/>
    </source>
</evidence>
<dbReference type="InterPro" id="IPR027417">
    <property type="entry name" value="P-loop_NTPase"/>
</dbReference>
<feature type="region of interest" description="LID" evidence="10">
    <location>
        <begin position="112"/>
        <end position="122"/>
    </location>
</feature>